<evidence type="ECO:0000313" key="1">
    <source>
        <dbReference type="EMBL" id="KAJ7390400.1"/>
    </source>
</evidence>
<proteinExistence type="predicted"/>
<evidence type="ECO:0000313" key="2">
    <source>
        <dbReference type="Proteomes" id="UP001163046"/>
    </source>
</evidence>
<comment type="caution">
    <text evidence="1">The sequence shown here is derived from an EMBL/GenBank/DDBJ whole genome shotgun (WGS) entry which is preliminary data.</text>
</comment>
<name>A0A9W9ZZW2_9CNID</name>
<protein>
    <submittedName>
        <fullName evidence="1">Uncharacterized protein</fullName>
    </submittedName>
</protein>
<dbReference type="Proteomes" id="UP001163046">
    <property type="component" value="Unassembled WGS sequence"/>
</dbReference>
<keyword evidence="2" id="KW-1185">Reference proteome</keyword>
<organism evidence="1 2">
    <name type="scientific">Desmophyllum pertusum</name>
    <dbReference type="NCBI Taxonomy" id="174260"/>
    <lineage>
        <taxon>Eukaryota</taxon>
        <taxon>Metazoa</taxon>
        <taxon>Cnidaria</taxon>
        <taxon>Anthozoa</taxon>
        <taxon>Hexacorallia</taxon>
        <taxon>Scleractinia</taxon>
        <taxon>Caryophylliina</taxon>
        <taxon>Caryophylliidae</taxon>
        <taxon>Desmophyllum</taxon>
    </lineage>
</organism>
<dbReference type="EMBL" id="MU825417">
    <property type="protein sequence ID" value="KAJ7390400.1"/>
    <property type="molecule type" value="Genomic_DNA"/>
</dbReference>
<sequence>MLEKLLQLAQLCDTKLQKDLQSVLIKTAVWPVVKLNSMVRCTLKSLAVVSYM</sequence>
<reference evidence="1" key="1">
    <citation type="submission" date="2023-01" db="EMBL/GenBank/DDBJ databases">
        <title>Genome assembly of the deep-sea coral Lophelia pertusa.</title>
        <authorList>
            <person name="Herrera S."/>
            <person name="Cordes E."/>
        </authorList>
    </citation>
    <scope>NUCLEOTIDE SEQUENCE</scope>
    <source>
        <strain evidence="1">USNM1676648</strain>
        <tissue evidence="1">Polyp</tissue>
    </source>
</reference>
<gene>
    <name evidence="1" type="ORF">OS493_025656</name>
</gene>
<dbReference type="AlphaFoldDB" id="A0A9W9ZZW2"/>
<accession>A0A9W9ZZW2</accession>